<dbReference type="Pfam" id="PF05699">
    <property type="entry name" value="Dimer_Tnp_hAT"/>
    <property type="match status" value="1"/>
</dbReference>
<dbReference type="GO" id="GO:0046983">
    <property type="term" value="F:protein dimerization activity"/>
    <property type="evidence" value="ECO:0007669"/>
    <property type="project" value="InterPro"/>
</dbReference>
<dbReference type="InterPro" id="IPR012337">
    <property type="entry name" value="RNaseH-like_sf"/>
</dbReference>
<dbReference type="PANTHER" id="PTHR45749:SF37">
    <property type="entry name" value="OS05G0311600 PROTEIN"/>
    <property type="match status" value="1"/>
</dbReference>
<evidence type="ECO:0000259" key="1">
    <source>
        <dbReference type="Pfam" id="PF05699"/>
    </source>
</evidence>
<dbReference type="AlphaFoldDB" id="A0AA47PC85"/>
<feature type="domain" description="HAT C-terminal dimerisation" evidence="1">
    <location>
        <begin position="353"/>
        <end position="422"/>
    </location>
</feature>
<accession>A0AA47PC85</accession>
<evidence type="ECO:0000313" key="2">
    <source>
        <dbReference type="EMBL" id="KAK0154207.1"/>
    </source>
</evidence>
<keyword evidence="3" id="KW-1185">Reference proteome</keyword>
<evidence type="ECO:0000313" key="3">
    <source>
        <dbReference type="Proteomes" id="UP001174136"/>
    </source>
</evidence>
<dbReference type="PANTHER" id="PTHR45749">
    <property type="match status" value="1"/>
</dbReference>
<dbReference type="InterPro" id="IPR008906">
    <property type="entry name" value="HATC_C_dom"/>
</dbReference>
<comment type="caution">
    <text evidence="2">The sequence shown here is derived from an EMBL/GenBank/DDBJ whole genome shotgun (WGS) entry which is preliminary data.</text>
</comment>
<dbReference type="SUPFAM" id="SSF53098">
    <property type="entry name" value="Ribonuclease H-like"/>
    <property type="match status" value="1"/>
</dbReference>
<organism evidence="2 3">
    <name type="scientific">Merluccius polli</name>
    <name type="common">Benguela hake</name>
    <name type="synonym">Merluccius cadenati</name>
    <dbReference type="NCBI Taxonomy" id="89951"/>
    <lineage>
        <taxon>Eukaryota</taxon>
        <taxon>Metazoa</taxon>
        <taxon>Chordata</taxon>
        <taxon>Craniata</taxon>
        <taxon>Vertebrata</taxon>
        <taxon>Euteleostomi</taxon>
        <taxon>Actinopterygii</taxon>
        <taxon>Neopterygii</taxon>
        <taxon>Teleostei</taxon>
        <taxon>Neoteleostei</taxon>
        <taxon>Acanthomorphata</taxon>
        <taxon>Zeiogadaria</taxon>
        <taxon>Gadariae</taxon>
        <taxon>Gadiformes</taxon>
        <taxon>Gadoidei</taxon>
        <taxon>Merlucciidae</taxon>
        <taxon>Merluccius</taxon>
    </lineage>
</organism>
<name>A0AA47PC85_MERPO</name>
<protein>
    <recommendedName>
        <fullName evidence="1">HAT C-terminal dimerisation domain-containing protein</fullName>
    </recommendedName>
</protein>
<dbReference type="Proteomes" id="UP001174136">
    <property type="component" value="Unassembled WGS sequence"/>
</dbReference>
<dbReference type="EMBL" id="JAOPHQ010000577">
    <property type="protein sequence ID" value="KAK0154207.1"/>
    <property type="molecule type" value="Genomic_DNA"/>
</dbReference>
<reference evidence="2" key="1">
    <citation type="journal article" date="2023" name="Front. Mar. Sci.">
        <title>A new Merluccius polli reference genome to investigate the effects of global change in West African waters.</title>
        <authorList>
            <person name="Mateo J.L."/>
            <person name="Blanco-Fernandez C."/>
            <person name="Garcia-Vazquez E."/>
            <person name="Machado-Schiaffino G."/>
        </authorList>
    </citation>
    <scope>NUCLEOTIDE SEQUENCE</scope>
    <source>
        <strain evidence="2">C29</strain>
        <tissue evidence="2">Fin</tissue>
    </source>
</reference>
<proteinExistence type="predicted"/>
<gene>
    <name evidence="2" type="ORF">N1851_003719</name>
</gene>
<sequence length="449" mass="51535">MVRKDIVEEVKQSRAFSILADETKDFKKQEQISLVLGTVHESFMHFEHADGLDAAGLTEKIVNSLQNYGLEYREQLVGQGYGCSDERQTQWCVCKDTRLYTFISGSYVHQKWQDIQCTMFQDQPRDLPKLSDVRWACRFYACRNLMDRLPAVLCVLYDIDEENNGDSCVEAHGLHGQIDLNFIGLLATFRRILGDTKFLSDMLQSLSLDLATAVDLIKALQDTCGQKCWTLLSSATLAPRIFPKGSQRLALLFMDLLSHPQLVSETDKDYFRTTVFYPILDTVNAELERHFSKTNCDIMKGIQALNPKSNSFLEETPLFLLGTFYNTNLDDLKFELHQAKWILERKKAAGMKNLTSLLEVTVFLEPFSEVFYELFRLCKMAMALPVSTAACERSFSALIKNHLRTTMNNERLSDLRVLSVESKRAKALDMEEFIRLFSSRHGNRKIQLF</sequence>